<evidence type="ECO:0000256" key="2">
    <source>
        <dbReference type="ARBA" id="ARBA00023015"/>
    </source>
</evidence>
<dbReference type="PANTHER" id="PTHR43864">
    <property type="entry name" value="HYPOXANTHINE/GUANINE PHOSPHORIBOSYLTRANSFERASE"/>
    <property type="match status" value="1"/>
</dbReference>
<dbReference type="EMBL" id="JADCKA010000009">
    <property type="protein sequence ID" value="MBE5035770.1"/>
    <property type="molecule type" value="Genomic_DNA"/>
</dbReference>
<dbReference type="InterPro" id="IPR036390">
    <property type="entry name" value="WH_DNA-bd_sf"/>
</dbReference>
<evidence type="ECO:0000256" key="1">
    <source>
        <dbReference type="ARBA" id="ARBA00011738"/>
    </source>
</evidence>
<dbReference type="RefSeq" id="WP_226385419.1">
    <property type="nucleotide sequence ID" value="NZ_JADCKA010000009.1"/>
</dbReference>
<dbReference type="NCBIfam" id="TIGR01743">
    <property type="entry name" value="purR_Bsub"/>
    <property type="match status" value="1"/>
</dbReference>
<dbReference type="Gene3D" id="3.40.50.2020">
    <property type="match status" value="1"/>
</dbReference>
<comment type="subunit">
    <text evidence="1">Homodimer.</text>
</comment>
<keyword evidence="2" id="KW-0805">Transcription regulation</keyword>
<dbReference type="SUPFAM" id="SSF46785">
    <property type="entry name" value="Winged helix' DNA-binding domain"/>
    <property type="match status" value="1"/>
</dbReference>
<dbReference type="InterPro" id="IPR036388">
    <property type="entry name" value="WH-like_DNA-bd_sf"/>
</dbReference>
<keyword evidence="4" id="KW-0804">Transcription</keyword>
<dbReference type="Gene3D" id="1.10.10.10">
    <property type="entry name" value="Winged helix-like DNA-binding domain superfamily/Winged helix DNA-binding domain"/>
    <property type="match status" value="1"/>
</dbReference>
<dbReference type="Proteomes" id="UP001516588">
    <property type="component" value="Unassembled WGS sequence"/>
</dbReference>
<evidence type="ECO:0000256" key="4">
    <source>
        <dbReference type="ARBA" id="ARBA00023163"/>
    </source>
</evidence>
<dbReference type="InterPro" id="IPR050118">
    <property type="entry name" value="Pur/Pyrimidine_PRTase"/>
</dbReference>
<evidence type="ECO:0000259" key="6">
    <source>
        <dbReference type="Pfam" id="PF00156"/>
    </source>
</evidence>
<dbReference type="InterPro" id="IPR010078">
    <property type="entry name" value="PurR_Bsub"/>
</dbReference>
<proteinExistence type="inferred from homology"/>
<name>A0ABR9QYW3_9FIRM</name>
<reference evidence="8 9" key="1">
    <citation type="submission" date="2020-10" db="EMBL/GenBank/DDBJ databases">
        <title>ChiBAC.</title>
        <authorList>
            <person name="Zenner C."/>
            <person name="Hitch T.C.A."/>
            <person name="Clavel T."/>
        </authorList>
    </citation>
    <scope>NUCLEOTIDE SEQUENCE [LARGE SCALE GENOMIC DNA]</scope>
    <source>
        <strain evidence="8 9">DSM 108706</strain>
    </source>
</reference>
<feature type="domain" description="Bacterial purine repressor N-terminal" evidence="7">
    <location>
        <begin position="2"/>
        <end position="71"/>
    </location>
</feature>
<accession>A0ABR9QYW3</accession>
<keyword evidence="9" id="KW-1185">Reference proteome</keyword>
<dbReference type="InterPro" id="IPR000836">
    <property type="entry name" value="PRTase_dom"/>
</dbReference>
<dbReference type="Pfam" id="PF00156">
    <property type="entry name" value="Pribosyltran"/>
    <property type="match status" value="1"/>
</dbReference>
<dbReference type="Pfam" id="PF09182">
    <property type="entry name" value="PuR_N"/>
    <property type="match status" value="1"/>
</dbReference>
<evidence type="ECO:0000259" key="7">
    <source>
        <dbReference type="Pfam" id="PF09182"/>
    </source>
</evidence>
<keyword evidence="3" id="KW-0238">DNA-binding</keyword>
<comment type="caution">
    <text evidence="8">The sequence shown here is derived from an EMBL/GenBank/DDBJ whole genome shotgun (WGS) entry which is preliminary data.</text>
</comment>
<gene>
    <name evidence="8" type="primary">purR</name>
    <name evidence="8" type="ORF">INF20_05675</name>
</gene>
<dbReference type="InterPro" id="IPR015265">
    <property type="entry name" value="PuR_N"/>
</dbReference>
<evidence type="ECO:0000256" key="3">
    <source>
        <dbReference type="ARBA" id="ARBA00023125"/>
    </source>
</evidence>
<dbReference type="InterPro" id="IPR029057">
    <property type="entry name" value="PRTase-like"/>
</dbReference>
<sequence>MKRSERTALISKIVSDAPGKVFGLSYFCDIFGTARSTVSEDISVVRRSLEAHGHGKLITVSGPGGGVRYLPFADEKSALDIQNRLCNALNDKNRMLGGGFLYTSDIMFDPSFSTDMARVFAGLFFNTDANCVVTIETKGIPLALMTARLLNLPTVVVRREPRISEGPTISINYFSAAAEKMQKMSISKKAVKPGSRAIIIDDFMRAGGSIKGIGELLSELDVTVVGIGVGIASITPKTKKISGYRPLVYLGDVDESTGLIEVTPNFQIFENI</sequence>
<evidence type="ECO:0000313" key="8">
    <source>
        <dbReference type="EMBL" id="MBE5035770.1"/>
    </source>
</evidence>
<evidence type="ECO:0000256" key="5">
    <source>
        <dbReference type="ARBA" id="ARBA00049656"/>
    </source>
</evidence>
<protein>
    <submittedName>
        <fullName evidence="8">Pur operon repressor</fullName>
    </submittedName>
</protein>
<dbReference type="PANTHER" id="PTHR43864:SF2">
    <property type="entry name" value="PUR OPERON REPRESSOR"/>
    <property type="match status" value="1"/>
</dbReference>
<organism evidence="8 9">
    <name type="scientific">Gallibacter intestinalis</name>
    <dbReference type="NCBI Taxonomy" id="2779356"/>
    <lineage>
        <taxon>Bacteria</taxon>
        <taxon>Bacillati</taxon>
        <taxon>Bacillota</taxon>
        <taxon>Clostridia</taxon>
        <taxon>Eubacteriales</taxon>
        <taxon>Eubacteriaceae</taxon>
        <taxon>Gallibacter</taxon>
    </lineage>
</organism>
<feature type="domain" description="Phosphoribosyltransferase" evidence="6">
    <location>
        <begin position="127"/>
        <end position="232"/>
    </location>
</feature>
<dbReference type="SUPFAM" id="SSF53271">
    <property type="entry name" value="PRTase-like"/>
    <property type="match status" value="1"/>
</dbReference>
<dbReference type="CDD" id="cd06223">
    <property type="entry name" value="PRTases_typeI"/>
    <property type="match status" value="1"/>
</dbReference>
<evidence type="ECO:0000313" key="9">
    <source>
        <dbReference type="Proteomes" id="UP001516588"/>
    </source>
</evidence>
<comment type="similarity">
    <text evidence="5">Belongs to the purine/pyrimidine phosphoribosyltransferase family. PurR subfamily.</text>
</comment>